<name>A0ACB7SP07_HYAAI</name>
<accession>A0ACB7SP07</accession>
<dbReference type="Proteomes" id="UP000821845">
    <property type="component" value="Chromosome 3"/>
</dbReference>
<gene>
    <name evidence="1" type="ORF">HPB50_016958</name>
</gene>
<reference evidence="1" key="1">
    <citation type="submission" date="2020-05" db="EMBL/GenBank/DDBJ databases">
        <title>Large-scale comparative analyses of tick genomes elucidate their genetic diversity and vector capacities.</title>
        <authorList>
            <person name="Jia N."/>
            <person name="Wang J."/>
            <person name="Shi W."/>
            <person name="Du L."/>
            <person name="Sun Y."/>
            <person name="Zhan W."/>
            <person name="Jiang J."/>
            <person name="Wang Q."/>
            <person name="Zhang B."/>
            <person name="Ji P."/>
            <person name="Sakyi L.B."/>
            <person name="Cui X."/>
            <person name="Yuan T."/>
            <person name="Jiang B."/>
            <person name="Yang W."/>
            <person name="Lam T.T.-Y."/>
            <person name="Chang Q."/>
            <person name="Ding S."/>
            <person name="Wang X."/>
            <person name="Zhu J."/>
            <person name="Ruan X."/>
            <person name="Zhao L."/>
            <person name="Wei J."/>
            <person name="Que T."/>
            <person name="Du C."/>
            <person name="Cheng J."/>
            <person name="Dai P."/>
            <person name="Han X."/>
            <person name="Huang E."/>
            <person name="Gao Y."/>
            <person name="Liu J."/>
            <person name="Shao H."/>
            <person name="Ye R."/>
            <person name="Li L."/>
            <person name="Wei W."/>
            <person name="Wang X."/>
            <person name="Wang C."/>
            <person name="Yang T."/>
            <person name="Huo Q."/>
            <person name="Li W."/>
            <person name="Guo W."/>
            <person name="Chen H."/>
            <person name="Zhou L."/>
            <person name="Ni X."/>
            <person name="Tian J."/>
            <person name="Zhou Y."/>
            <person name="Sheng Y."/>
            <person name="Liu T."/>
            <person name="Pan Y."/>
            <person name="Xia L."/>
            <person name="Li J."/>
            <person name="Zhao F."/>
            <person name="Cao W."/>
        </authorList>
    </citation>
    <scope>NUCLEOTIDE SEQUENCE</scope>
    <source>
        <strain evidence="1">Hyas-2018</strain>
    </source>
</reference>
<comment type="caution">
    <text evidence="1">The sequence shown here is derived from an EMBL/GenBank/DDBJ whole genome shotgun (WGS) entry which is preliminary data.</text>
</comment>
<sequence length="61" mass="6917">MNASYPLTCSPCSQAATPAREALERRKNLGERTSLSVDELSRLLNFCLSSTYFYVNGEYYK</sequence>
<protein>
    <submittedName>
        <fullName evidence="1">Uncharacterized protein</fullName>
    </submittedName>
</protein>
<dbReference type="EMBL" id="CM023483">
    <property type="protein sequence ID" value="KAH6936415.1"/>
    <property type="molecule type" value="Genomic_DNA"/>
</dbReference>
<evidence type="ECO:0000313" key="1">
    <source>
        <dbReference type="EMBL" id="KAH6936415.1"/>
    </source>
</evidence>
<proteinExistence type="predicted"/>
<keyword evidence="2" id="KW-1185">Reference proteome</keyword>
<evidence type="ECO:0000313" key="2">
    <source>
        <dbReference type="Proteomes" id="UP000821845"/>
    </source>
</evidence>
<organism evidence="1 2">
    <name type="scientific">Hyalomma asiaticum</name>
    <name type="common">Tick</name>
    <dbReference type="NCBI Taxonomy" id="266040"/>
    <lineage>
        <taxon>Eukaryota</taxon>
        <taxon>Metazoa</taxon>
        <taxon>Ecdysozoa</taxon>
        <taxon>Arthropoda</taxon>
        <taxon>Chelicerata</taxon>
        <taxon>Arachnida</taxon>
        <taxon>Acari</taxon>
        <taxon>Parasitiformes</taxon>
        <taxon>Ixodida</taxon>
        <taxon>Ixodoidea</taxon>
        <taxon>Ixodidae</taxon>
        <taxon>Hyalomminae</taxon>
        <taxon>Hyalomma</taxon>
    </lineage>
</organism>